<sequence length="150" mass="15832">MFLATLDFLAAIKESPMTRRIIADALTVISVLFVFSFGLQYLFTPAEVAPSMGFAHWPTGEAAEFLSVKGVRDLASAIVILVLLAIRERRALGWVLLAIALIPIGDGSLILVHDGSTAAAFGIHYATAVAVIVTGLLQLSVAKRAKAVAA</sequence>
<protein>
    <submittedName>
        <fullName evidence="2">DUF4267 domain-containing protein</fullName>
    </submittedName>
</protein>
<feature type="transmembrane region" description="Helical" evidence="1">
    <location>
        <begin position="118"/>
        <end position="137"/>
    </location>
</feature>
<dbReference type="InterPro" id="IPR025363">
    <property type="entry name" value="DUF4267"/>
</dbReference>
<proteinExistence type="predicted"/>
<dbReference type="Proteomes" id="UP000305792">
    <property type="component" value="Unassembled WGS sequence"/>
</dbReference>
<evidence type="ECO:0000313" key="3">
    <source>
        <dbReference type="Proteomes" id="UP000305792"/>
    </source>
</evidence>
<accession>A0A4S8PJM4</accession>
<name>A0A4S8PJM4_9ACTN</name>
<evidence type="ECO:0000256" key="1">
    <source>
        <dbReference type="SAM" id="Phobius"/>
    </source>
</evidence>
<evidence type="ECO:0000313" key="2">
    <source>
        <dbReference type="EMBL" id="THV30887.1"/>
    </source>
</evidence>
<dbReference type="AlphaFoldDB" id="A0A4S8PJM4"/>
<feature type="transmembrane region" description="Helical" evidence="1">
    <location>
        <begin position="91"/>
        <end position="112"/>
    </location>
</feature>
<gene>
    <name evidence="2" type="ORF">E9998_05820</name>
</gene>
<keyword evidence="1" id="KW-0812">Transmembrane</keyword>
<feature type="transmembrane region" description="Helical" evidence="1">
    <location>
        <begin position="63"/>
        <end position="84"/>
    </location>
</feature>
<keyword evidence="3" id="KW-1185">Reference proteome</keyword>
<dbReference type="OrthoDB" id="119790at2"/>
<organism evidence="2 3">
    <name type="scientific">Glycomyces paridis</name>
    <dbReference type="NCBI Taxonomy" id="2126555"/>
    <lineage>
        <taxon>Bacteria</taxon>
        <taxon>Bacillati</taxon>
        <taxon>Actinomycetota</taxon>
        <taxon>Actinomycetes</taxon>
        <taxon>Glycomycetales</taxon>
        <taxon>Glycomycetaceae</taxon>
        <taxon>Glycomyces</taxon>
    </lineage>
</organism>
<keyword evidence="1" id="KW-1133">Transmembrane helix</keyword>
<dbReference type="EMBL" id="STGX01000003">
    <property type="protein sequence ID" value="THV30887.1"/>
    <property type="molecule type" value="Genomic_DNA"/>
</dbReference>
<dbReference type="Pfam" id="PF14087">
    <property type="entry name" value="DUF4267"/>
    <property type="match status" value="1"/>
</dbReference>
<feature type="transmembrane region" description="Helical" evidence="1">
    <location>
        <begin position="21"/>
        <end position="43"/>
    </location>
</feature>
<reference evidence="2 3" key="1">
    <citation type="journal article" date="2018" name="Int. J. Syst. Evol. Microbiol.">
        <title>Glycomyces paridis sp. nov., isolated from the medicinal plant Paris polyphylla.</title>
        <authorList>
            <person name="Fang X.M."/>
            <person name="Bai J.L."/>
            <person name="Su J."/>
            <person name="Zhao L.L."/>
            <person name="Liu H.Y."/>
            <person name="Ma B.P."/>
            <person name="Zhang Y.Q."/>
            <person name="Yu L.Y."/>
        </authorList>
    </citation>
    <scope>NUCLEOTIDE SEQUENCE [LARGE SCALE GENOMIC DNA]</scope>
    <source>
        <strain evidence="2 3">CPCC 204357</strain>
    </source>
</reference>
<keyword evidence="1" id="KW-0472">Membrane</keyword>
<comment type="caution">
    <text evidence="2">The sequence shown here is derived from an EMBL/GenBank/DDBJ whole genome shotgun (WGS) entry which is preliminary data.</text>
</comment>